<dbReference type="VEuPathDB" id="FungiDB:RhiirFUN_003193"/>
<keyword evidence="3" id="KW-1185">Reference proteome</keyword>
<organism evidence="2 3">
    <name type="scientific">Rhizophagus irregularis</name>
    <dbReference type="NCBI Taxonomy" id="588596"/>
    <lineage>
        <taxon>Eukaryota</taxon>
        <taxon>Fungi</taxon>
        <taxon>Fungi incertae sedis</taxon>
        <taxon>Mucoromycota</taxon>
        <taxon>Glomeromycotina</taxon>
        <taxon>Glomeromycetes</taxon>
        <taxon>Glomerales</taxon>
        <taxon>Glomeraceae</taxon>
        <taxon>Rhizophagus</taxon>
    </lineage>
</organism>
<evidence type="ECO:0000313" key="3">
    <source>
        <dbReference type="Proteomes" id="UP000234323"/>
    </source>
</evidence>
<feature type="compositionally biased region" description="Polar residues" evidence="1">
    <location>
        <begin position="24"/>
        <end position="33"/>
    </location>
</feature>
<evidence type="ECO:0000256" key="1">
    <source>
        <dbReference type="SAM" id="MobiDB-lite"/>
    </source>
</evidence>
<protein>
    <submittedName>
        <fullName evidence="2">Uncharacterized protein</fullName>
    </submittedName>
</protein>
<name>A0A2I1GL09_9GLOM</name>
<feature type="region of interest" description="Disordered" evidence="1">
    <location>
        <begin position="1"/>
        <end position="43"/>
    </location>
</feature>
<sequence>MPKGKQKQVSPSTKKKRKTVPVSKANNSRSPSKTTKKQPAALSPKTISTVMTGYMPTNKDLVWEIMVYDIPSTWSQLNILNCRSTNESDLVIGKIKSPLPKKEFKNAWGQVVAIKFKSQQKYITVTVSIELNQEVTRLWNDGVWTAPLGGLLV</sequence>
<proteinExistence type="predicted"/>
<dbReference type="EMBL" id="LLXI01000532">
    <property type="protein sequence ID" value="PKY47295.1"/>
    <property type="molecule type" value="Genomic_DNA"/>
</dbReference>
<dbReference type="AlphaFoldDB" id="A0A2I1GL09"/>
<accession>A0A2I1GL09</accession>
<comment type="caution">
    <text evidence="2">The sequence shown here is derived from an EMBL/GenBank/DDBJ whole genome shotgun (WGS) entry which is preliminary data.</text>
</comment>
<dbReference type="Proteomes" id="UP000234323">
    <property type="component" value="Unassembled WGS sequence"/>
</dbReference>
<reference evidence="2 3" key="1">
    <citation type="submission" date="2015-10" db="EMBL/GenBank/DDBJ databases">
        <title>Genome analyses suggest a sexual origin of heterokaryosis in a supposedly ancient asexual fungus.</title>
        <authorList>
            <person name="Ropars J."/>
            <person name="Sedzielewska K."/>
            <person name="Noel J."/>
            <person name="Charron P."/>
            <person name="Farinelli L."/>
            <person name="Marton T."/>
            <person name="Kruger M."/>
            <person name="Pelin A."/>
            <person name="Brachmann A."/>
            <person name="Corradi N."/>
        </authorList>
    </citation>
    <scope>NUCLEOTIDE SEQUENCE [LARGE SCALE GENOMIC DNA]</scope>
    <source>
        <strain evidence="2 3">A4</strain>
    </source>
</reference>
<evidence type="ECO:0000313" key="2">
    <source>
        <dbReference type="EMBL" id="PKY47295.1"/>
    </source>
</evidence>
<dbReference type="VEuPathDB" id="FungiDB:RhiirA1_456310"/>
<gene>
    <name evidence="2" type="ORF">RhiirA4_462426</name>
</gene>